<protein>
    <submittedName>
        <fullName evidence="11">Uncharacterized protein</fullName>
    </submittedName>
</protein>
<evidence type="ECO:0000256" key="7">
    <source>
        <dbReference type="ARBA" id="ARBA00023242"/>
    </source>
</evidence>
<name>A0AAV1XYT1_LUPLU</name>
<dbReference type="InterPro" id="IPR008942">
    <property type="entry name" value="ENTH_VHS"/>
</dbReference>
<evidence type="ECO:0000256" key="1">
    <source>
        <dbReference type="ARBA" id="ARBA00004123"/>
    </source>
</evidence>
<keyword evidence="6" id="KW-0804">Transcription</keyword>
<dbReference type="SMART" id="SM00293">
    <property type="entry name" value="PWWP"/>
    <property type="match status" value="1"/>
</dbReference>
<dbReference type="Gene3D" id="1.25.40.90">
    <property type="match status" value="1"/>
</dbReference>
<evidence type="ECO:0000256" key="6">
    <source>
        <dbReference type="ARBA" id="ARBA00023163"/>
    </source>
</evidence>
<dbReference type="Pfam" id="PF04818">
    <property type="entry name" value="CID"/>
    <property type="match status" value="1"/>
</dbReference>
<feature type="domain" description="PWWP" evidence="9">
    <location>
        <begin position="27"/>
        <end position="84"/>
    </location>
</feature>
<comment type="caution">
    <text evidence="11">The sequence shown here is derived from an EMBL/GenBank/DDBJ whole genome shotgun (WGS) entry which is preliminary data.</text>
</comment>
<feature type="region of interest" description="Disordered" evidence="8">
    <location>
        <begin position="1062"/>
        <end position="1111"/>
    </location>
</feature>
<feature type="domain" description="CID" evidence="10">
    <location>
        <begin position="803"/>
        <end position="944"/>
    </location>
</feature>
<dbReference type="PANTHER" id="PTHR12550:SF80">
    <property type="entry name" value="TUDOR_PWWP_MBT SUPERFAMILY PROTEIN"/>
    <property type="match status" value="1"/>
</dbReference>
<evidence type="ECO:0000256" key="2">
    <source>
        <dbReference type="ARBA" id="ARBA00022473"/>
    </source>
</evidence>
<evidence type="ECO:0000313" key="12">
    <source>
        <dbReference type="Proteomes" id="UP001497480"/>
    </source>
</evidence>
<evidence type="ECO:0000256" key="5">
    <source>
        <dbReference type="ARBA" id="ARBA00023089"/>
    </source>
</evidence>
<feature type="compositionally biased region" description="Basic and acidic residues" evidence="8">
    <location>
        <begin position="1312"/>
        <end position="1323"/>
    </location>
</feature>
<keyword evidence="12" id="KW-1185">Reference proteome</keyword>
<dbReference type="GO" id="GO:0009908">
    <property type="term" value="P:flower development"/>
    <property type="evidence" value="ECO:0007669"/>
    <property type="project" value="UniProtKB-KW"/>
</dbReference>
<feature type="region of interest" description="Disordered" evidence="8">
    <location>
        <begin position="1303"/>
        <end position="1323"/>
    </location>
</feature>
<dbReference type="Proteomes" id="UP001497480">
    <property type="component" value="Unassembled WGS sequence"/>
</dbReference>
<dbReference type="InterPro" id="IPR006569">
    <property type="entry name" value="CID_dom"/>
</dbReference>
<dbReference type="PROSITE" id="PS51391">
    <property type="entry name" value="CID"/>
    <property type="match status" value="1"/>
</dbReference>
<feature type="compositionally biased region" description="Polar residues" evidence="8">
    <location>
        <begin position="638"/>
        <end position="650"/>
    </location>
</feature>
<sequence>MAPSRRKGLGKAAATAAAAAACRQWKVGDLVLAKVKGFPAWPATVSDPEKWGYSKDSKKVHVYFFGTQQIAFCNPADVEAFTEEKKQYLVKRRGKGADFVRAAQEIINSYEKLKGEAQVNETNSGDEVANANVSYLVGPSANLGLKDKTDAPLALGSITKSSNSGKHNELVCAAEDDLAVEPRDESYNKESSLEEPIANPVATMSVKSSLPVTYAPRKRSADLSLQVCTTQRNATFDRPQVQNFVGPFSDGGNGAGNISVDVTQNVSVRRNKHIRKSHDLLGCAHADSSALASNGSMKGKGSEILTVDSEAFSPDDGSTIDSNFRLEYSETMESPKGEVGLNGGLDLKIDAVVNKKKRKSNMKRETKDAVKPTIRLEEEAGSQNASQSSQNVCGYSKERCSEQEGDEHLPLLKRARVRMGNASSIEAELNSTVQDQEKICKEETTISPLQIVTSLNCDSGTLVYVDLPAQNGAAGNIFPSKLLALSSETGSQVCKIEKDQMFVCSMDGEAALPPSKRLHRALEAMSANAAEEGQACMESSSSVMISTENKLSKEVNKQFTKFEHHGTGKDVLQATRDQVGEDMVDSVVCQTDKTDSEFQLHGKVFPNVHVKYCEVGSNQDSPAPLPPNDDNSIRSENHSNTSDTSEQNGINLDPMGCACEGGKLLCQSIIDLPQDKVVVCEDSQCLKQAVGDSSKVDDSCKVDYMREVVKEVIFKGQKEDRSSVSISNDCSGEKGTLGIQSQGSPPNTSVCNVSTSDSSNILQNRSCSPDVHQKHTLSGPVDGWKDGFVENQGPRLMGKSAEARHAALVYFEAMLGTLTRTKESIGRATRIAIDCAKFGIAAKVLEILVHNLETESSLCRRVDLLFLVDSIAQCSRGLKGDVGGVYLSAMQSVLPRLVSAAAPAGSAAQENRRQCLKVLRLWLERRILPETVIRHHIRELNSYMTSASAGVYSRRTLRTERPFDDPVREMEGMLVDEYGSNSSFQLPGFCMPQMLKDEDEGSDSDGANFEAVTPEHASETHDMQETSYVIEKRRHVLEDVDGELEMEDVAPSVDIRLNSTYNVNGGNATPFEKNTPLLQGRPSTPPPPSSPPPPPPPHPPLPPLPPPPALHLMSATPNQYHAVVDSKFYMDSQTVKDNTLLSIAEPLAAPRNSQLINDAVQHNMQIQIPNSTCSFSSFPVQSLANFQNSDGVGIHNKGYPLPPPHHIPSNQFSFVNGKCVKPPQRDVPPPPSYSNNHFLQSNSMERENFYNNHERLRPPPPYHHCERWNVPAPYSGPRYPHDRGGPPAPYGCHPCEPARLPGHAWRFPPPPTDDRDYMPFRQP</sequence>
<dbReference type="Gene3D" id="2.30.30.140">
    <property type="match status" value="1"/>
</dbReference>
<dbReference type="SMART" id="SM00582">
    <property type="entry name" value="RPR"/>
    <property type="match status" value="1"/>
</dbReference>
<comment type="subcellular location">
    <subcellularLocation>
        <location evidence="1">Nucleus</location>
    </subcellularLocation>
</comment>
<evidence type="ECO:0000256" key="3">
    <source>
        <dbReference type="ARBA" id="ARBA00022664"/>
    </source>
</evidence>
<dbReference type="GO" id="GO:0005634">
    <property type="term" value="C:nucleus"/>
    <property type="evidence" value="ECO:0007669"/>
    <property type="project" value="UniProtKB-SubCell"/>
</dbReference>
<feature type="compositionally biased region" description="Pro residues" evidence="8">
    <location>
        <begin position="1083"/>
        <end position="1109"/>
    </location>
</feature>
<feature type="region of interest" description="Disordered" evidence="8">
    <location>
        <begin position="616"/>
        <end position="650"/>
    </location>
</feature>
<keyword evidence="7" id="KW-0539">Nucleus</keyword>
<evidence type="ECO:0000259" key="10">
    <source>
        <dbReference type="PROSITE" id="PS51391"/>
    </source>
</evidence>
<accession>A0AAV1XYT1</accession>
<dbReference type="GO" id="GO:0006397">
    <property type="term" value="P:mRNA processing"/>
    <property type="evidence" value="ECO:0007669"/>
    <property type="project" value="UniProtKB-KW"/>
</dbReference>
<organism evidence="11 12">
    <name type="scientific">Lupinus luteus</name>
    <name type="common">European yellow lupine</name>
    <dbReference type="NCBI Taxonomy" id="3873"/>
    <lineage>
        <taxon>Eukaryota</taxon>
        <taxon>Viridiplantae</taxon>
        <taxon>Streptophyta</taxon>
        <taxon>Embryophyta</taxon>
        <taxon>Tracheophyta</taxon>
        <taxon>Spermatophyta</taxon>
        <taxon>Magnoliopsida</taxon>
        <taxon>eudicotyledons</taxon>
        <taxon>Gunneridae</taxon>
        <taxon>Pentapetalae</taxon>
        <taxon>rosids</taxon>
        <taxon>fabids</taxon>
        <taxon>Fabales</taxon>
        <taxon>Fabaceae</taxon>
        <taxon>Papilionoideae</taxon>
        <taxon>50 kb inversion clade</taxon>
        <taxon>genistoids sensu lato</taxon>
        <taxon>core genistoids</taxon>
        <taxon>Genisteae</taxon>
        <taxon>Lupinus</taxon>
    </lineage>
</organism>
<feature type="region of interest" description="Disordered" evidence="8">
    <location>
        <begin position="996"/>
        <end position="1024"/>
    </location>
</feature>
<dbReference type="PROSITE" id="PS51257">
    <property type="entry name" value="PROKAR_LIPOPROTEIN"/>
    <property type="match status" value="1"/>
</dbReference>
<keyword evidence="4" id="KW-0805">Transcription regulation</keyword>
<dbReference type="PANTHER" id="PTHR12550">
    <property type="entry name" value="HEPATOMA-DERIVED GROWTH FACTOR-RELATED"/>
    <property type="match status" value="1"/>
</dbReference>
<dbReference type="PROSITE" id="PS50812">
    <property type="entry name" value="PWWP"/>
    <property type="match status" value="1"/>
</dbReference>
<evidence type="ECO:0000313" key="11">
    <source>
        <dbReference type="EMBL" id="CAL0326885.1"/>
    </source>
</evidence>
<feature type="compositionally biased region" description="Polar residues" evidence="8">
    <location>
        <begin position="738"/>
        <end position="756"/>
    </location>
</feature>
<dbReference type="EMBL" id="CAXHTB010000019">
    <property type="protein sequence ID" value="CAL0326885.1"/>
    <property type="molecule type" value="Genomic_DNA"/>
</dbReference>
<feature type="region of interest" description="Disordered" evidence="8">
    <location>
        <begin position="735"/>
        <end position="756"/>
    </location>
</feature>
<keyword evidence="3" id="KW-0507">mRNA processing</keyword>
<dbReference type="InterPro" id="IPR000313">
    <property type="entry name" value="PWWP_dom"/>
</dbReference>
<gene>
    <name evidence="11" type="ORF">LLUT_LOCUS27945</name>
</gene>
<keyword evidence="5" id="KW-0287">Flowering</keyword>
<dbReference type="SUPFAM" id="SSF63748">
    <property type="entry name" value="Tudor/PWWP/MBT"/>
    <property type="match status" value="1"/>
</dbReference>
<dbReference type="FunFam" id="1.25.40.90:FF:000037">
    <property type="entry name" value="Enhancer of ag-4 2"/>
    <property type="match status" value="1"/>
</dbReference>
<dbReference type="Pfam" id="PF00855">
    <property type="entry name" value="PWWP"/>
    <property type="match status" value="1"/>
</dbReference>
<keyword evidence="2" id="KW-0217">Developmental protein</keyword>
<proteinExistence type="predicted"/>
<reference evidence="11 12" key="1">
    <citation type="submission" date="2024-03" db="EMBL/GenBank/DDBJ databases">
        <authorList>
            <person name="Martinez-Hernandez J."/>
        </authorList>
    </citation>
    <scope>NUCLEOTIDE SEQUENCE [LARGE SCALE GENOMIC DNA]</scope>
</reference>
<evidence type="ECO:0000259" key="9">
    <source>
        <dbReference type="PROSITE" id="PS50812"/>
    </source>
</evidence>
<evidence type="ECO:0000256" key="4">
    <source>
        <dbReference type="ARBA" id="ARBA00023015"/>
    </source>
</evidence>
<evidence type="ECO:0000256" key="8">
    <source>
        <dbReference type="SAM" id="MobiDB-lite"/>
    </source>
</evidence>